<evidence type="ECO:0000313" key="1">
    <source>
        <dbReference type="EMBL" id="KPC17657.1"/>
    </source>
</evidence>
<organism evidence="1 2">
    <name type="scientific">Pseudomonas amygdali pv. lachrymans</name>
    <name type="common">Pseudomonas syringae pv. lachrymans</name>
    <dbReference type="NCBI Taxonomy" id="53707"/>
    <lineage>
        <taxon>Bacteria</taxon>
        <taxon>Pseudomonadati</taxon>
        <taxon>Pseudomonadota</taxon>
        <taxon>Gammaproteobacteria</taxon>
        <taxon>Pseudomonadales</taxon>
        <taxon>Pseudomonadaceae</taxon>
        <taxon>Pseudomonas</taxon>
        <taxon>Pseudomonas amygdali</taxon>
    </lineage>
</organism>
<comment type="caution">
    <text evidence="1">The sequence shown here is derived from an EMBL/GenBank/DDBJ whole genome shotgun (WGS) entry which is preliminary data.</text>
</comment>
<dbReference type="EMBL" id="LGLK01000057">
    <property type="protein sequence ID" value="KPC17657.1"/>
    <property type="molecule type" value="Genomic_DNA"/>
</dbReference>
<protein>
    <submittedName>
        <fullName evidence="1">Uncharacterized protein</fullName>
    </submittedName>
</protein>
<evidence type="ECO:0000313" key="2">
    <source>
        <dbReference type="Proteomes" id="UP000037943"/>
    </source>
</evidence>
<name>A0ABR5KSH5_PSEAV</name>
<dbReference type="Proteomes" id="UP000037943">
    <property type="component" value="Unassembled WGS sequence"/>
</dbReference>
<reference evidence="1 2" key="1">
    <citation type="submission" date="2015-07" db="EMBL/GenBank/DDBJ databases">
        <authorList>
            <person name="O'Brien H.E."/>
            <person name="Thakur S."/>
            <person name="Gong Y."/>
            <person name="Wang P.W."/>
            <person name="Guttman D.S."/>
        </authorList>
    </citation>
    <scope>NUCLEOTIDE SEQUENCE [LARGE SCALE GENOMIC DNA]</scope>
    <source>
        <strain evidence="1 2">107</strain>
    </source>
</reference>
<accession>A0ABR5KSH5</accession>
<keyword evidence="2" id="KW-1185">Reference proteome</keyword>
<proteinExistence type="predicted"/>
<sequence length="546" mass="61993">MIQARTLSPWCLIQIVARSLPCLTRRPSKSLNAPVSTAWTPWPCSKRLHLTSRHQGKTENQWQARMNIPKKLSTEAYKSLVKQGVIERLLDSEISAVRDWRFAYELEGGPELRKAKKTENPWRPWAEAMVKWACTPPFQPFVGSMKMEDHFQPVLNDLYSELATKDYRSAWRLFSADVPEFLMSHEFLIKMAIKGSIKPDLLPLRLQNANDINVIALQNDLYVEEYPNMITHETALALCTRDGSRLRRLDDRLRTEDVVDAAMKSCSFAFEAAPEKLKTPVRCLEQVRLHKSLGYIPEALITQEMCDIAIASNLAQVEYAPASMLTRENILGGAISDPGKVAKYAPEGMADAVFIDEVIRANPRGIYALSDRAVTDEMILASITRNVLNYQHIRSHRITEEMSDLLINLRADAFPMLTEKHRTLDRVLSVIDRFPYAIGFVKMDAISNEDMLKAVRADYKILALLPKDRVTPEMDLEALRQNGELLRMVNVESRTPEICLVALTCSDLAWRYIPEKVQASPGFKAQALRMNPALSKRFGSDSSLEM</sequence>
<reference evidence="1 2" key="2">
    <citation type="submission" date="2015-10" db="EMBL/GenBank/DDBJ databases">
        <title>Comparative genomics and high-throughput reverse genetic screens identify a new phytobacterial MAMP and an Arabidopsis receptor required for immune elicitation.</title>
        <authorList>
            <person name="Mott G.A."/>
            <person name="Thakur S."/>
            <person name="Wang P.W."/>
            <person name="Desveaux D."/>
            <person name="Guttman D.S."/>
        </authorList>
    </citation>
    <scope>NUCLEOTIDE SEQUENCE [LARGE SCALE GENOMIC DNA]</scope>
    <source>
        <strain evidence="1 2">107</strain>
    </source>
</reference>
<gene>
    <name evidence="1" type="ORF">AC499_0859</name>
</gene>